<dbReference type="Proteomes" id="UP000598227">
    <property type="component" value="Unassembled WGS sequence"/>
</dbReference>
<dbReference type="SUPFAM" id="SSF52540">
    <property type="entry name" value="P-loop containing nucleoside triphosphate hydrolases"/>
    <property type="match status" value="2"/>
</dbReference>
<protein>
    <submittedName>
        <fullName evidence="4">AAA family ATPase</fullName>
    </submittedName>
</protein>
<keyword evidence="2" id="KW-0067">ATP-binding</keyword>
<evidence type="ECO:0000259" key="3">
    <source>
        <dbReference type="Pfam" id="PF13538"/>
    </source>
</evidence>
<dbReference type="InterPro" id="IPR050534">
    <property type="entry name" value="Coronavir_polyprotein_1ab"/>
</dbReference>
<dbReference type="Gene3D" id="3.40.50.300">
    <property type="entry name" value="P-loop containing nucleotide triphosphate hydrolases"/>
    <property type="match status" value="2"/>
</dbReference>
<gene>
    <name evidence="4" type="ORF">IHE39_28125</name>
</gene>
<dbReference type="PANTHER" id="PTHR43788">
    <property type="entry name" value="DNA2/NAM7 HELICASE FAMILY MEMBER"/>
    <property type="match status" value="1"/>
</dbReference>
<dbReference type="Pfam" id="PF13538">
    <property type="entry name" value="UvrD_C_2"/>
    <property type="match status" value="1"/>
</dbReference>
<evidence type="ECO:0000313" key="5">
    <source>
        <dbReference type="Proteomes" id="UP000598227"/>
    </source>
</evidence>
<evidence type="ECO:0000256" key="2">
    <source>
        <dbReference type="ARBA" id="ARBA00022840"/>
    </source>
</evidence>
<feature type="domain" description="UvrD-like helicase C-terminal" evidence="3">
    <location>
        <begin position="326"/>
        <end position="374"/>
    </location>
</feature>
<proteinExistence type="predicted"/>
<keyword evidence="5" id="KW-1185">Reference proteome</keyword>
<sequence length="375" mass="41706">MADFRQWSPQQASALDAVARWYGSGLDRKQVFRVFGYAGTGKTTLARYFADGLKGAVHYAAYTGKAAMVMRKNGCRGAMTIHATIYNVDFNPETGVKKFVVKDVDDLGDAALFVIDECSMVDEEIGKDLLSFGVPILVLGDPAQLPPVKGGGFFTEADPDVMLTEIHRQAAENPIVQMATTIREGGRLQYGIYGVSCVICRADLTQDDVIEADQLLVGLNKTRSAYNFRMRVLHGRTGPMPEVGDQLVCLKNDREKGLFNGGLWKVEELLKLRKGHLNDHCIRMHVASLDFEKSPPVEIKVRKEFFEGAGNEIPWKELNGTQQFDYGYALTVHKAQGSQWETVCLFDESASFQSDRARWLYTGLTRAAEKITVVM</sequence>
<reference evidence="4 5" key="1">
    <citation type="submission" date="2020-09" db="EMBL/GenBank/DDBJ databases">
        <title>Draft Genome Sequence of Aminobacter carboxidus type strain DSM 1086, a soil Gram-negative carboxydobacterium.</title>
        <authorList>
            <person name="Turrini P."/>
            <person name="Tescari M."/>
            <person name="Artuso I."/>
            <person name="Lugli G.A."/>
            <person name="Frangipani E."/>
            <person name="Ventura M."/>
            <person name="Visca P."/>
        </authorList>
    </citation>
    <scope>NUCLEOTIDE SEQUENCE [LARGE SCALE GENOMIC DNA]</scope>
    <source>
        <strain evidence="4 5">DSM 1086</strain>
    </source>
</reference>
<accession>A0ABR9GWY0</accession>
<evidence type="ECO:0000256" key="1">
    <source>
        <dbReference type="ARBA" id="ARBA00022741"/>
    </source>
</evidence>
<dbReference type="InterPro" id="IPR027785">
    <property type="entry name" value="UvrD-like_helicase_C"/>
</dbReference>
<dbReference type="InterPro" id="IPR027417">
    <property type="entry name" value="P-loop_NTPase"/>
</dbReference>
<dbReference type="RefSeq" id="WP_192568839.1">
    <property type="nucleotide sequence ID" value="NZ_JACZEP010000017.1"/>
</dbReference>
<organism evidence="4 5">
    <name type="scientific">Aminobacter carboxidus</name>
    <dbReference type="NCBI Taxonomy" id="376165"/>
    <lineage>
        <taxon>Bacteria</taxon>
        <taxon>Pseudomonadati</taxon>
        <taxon>Pseudomonadota</taxon>
        <taxon>Alphaproteobacteria</taxon>
        <taxon>Hyphomicrobiales</taxon>
        <taxon>Phyllobacteriaceae</taxon>
        <taxon>Aminobacter</taxon>
    </lineage>
</organism>
<evidence type="ECO:0000313" key="4">
    <source>
        <dbReference type="EMBL" id="MBE1208166.1"/>
    </source>
</evidence>
<comment type="caution">
    <text evidence="4">The sequence shown here is derived from an EMBL/GenBank/DDBJ whole genome shotgun (WGS) entry which is preliminary data.</text>
</comment>
<keyword evidence="1" id="KW-0547">Nucleotide-binding</keyword>
<dbReference type="Pfam" id="PF13604">
    <property type="entry name" value="AAA_30"/>
    <property type="match status" value="1"/>
</dbReference>
<dbReference type="PANTHER" id="PTHR43788:SF6">
    <property type="entry name" value="DNA HELICASE B"/>
    <property type="match status" value="1"/>
</dbReference>
<name>A0ABR9GWY0_9HYPH</name>
<dbReference type="EMBL" id="JACZEP010000017">
    <property type="protein sequence ID" value="MBE1208166.1"/>
    <property type="molecule type" value="Genomic_DNA"/>
</dbReference>
<dbReference type="CDD" id="cd18809">
    <property type="entry name" value="SF1_C_RecD"/>
    <property type="match status" value="1"/>
</dbReference>